<accession>A0AAV5TZL4</accession>
<keyword evidence="2" id="KW-1185">Reference proteome</keyword>
<feature type="non-terminal residue" evidence="1">
    <location>
        <position position="1"/>
    </location>
</feature>
<organism evidence="1 2">
    <name type="scientific">Pristionchus entomophagus</name>
    <dbReference type="NCBI Taxonomy" id="358040"/>
    <lineage>
        <taxon>Eukaryota</taxon>
        <taxon>Metazoa</taxon>
        <taxon>Ecdysozoa</taxon>
        <taxon>Nematoda</taxon>
        <taxon>Chromadorea</taxon>
        <taxon>Rhabditida</taxon>
        <taxon>Rhabditina</taxon>
        <taxon>Diplogasteromorpha</taxon>
        <taxon>Diplogasteroidea</taxon>
        <taxon>Neodiplogasteridae</taxon>
        <taxon>Pristionchus</taxon>
    </lineage>
</organism>
<dbReference type="AlphaFoldDB" id="A0AAV5TZL4"/>
<sequence>FLLFFLFLLFLFFFLPSFFSSFFSSFLSSFLSSFFSFSDFFFSPALSSLGVSGGVPVSFLDPGVPASFLELGVPVVPGVPASFLDTVPAAAAAAPATGAFEGAALALTFLHCTRKVIRTREWRRKREKERSIEVRDR</sequence>
<evidence type="ECO:0000313" key="2">
    <source>
        <dbReference type="Proteomes" id="UP001432027"/>
    </source>
</evidence>
<comment type="caution">
    <text evidence="1">The sequence shown here is derived from an EMBL/GenBank/DDBJ whole genome shotgun (WGS) entry which is preliminary data.</text>
</comment>
<dbReference type="EMBL" id="BTSX01000005">
    <property type="protein sequence ID" value="GMT00011.1"/>
    <property type="molecule type" value="Genomic_DNA"/>
</dbReference>
<dbReference type="Proteomes" id="UP001432027">
    <property type="component" value="Unassembled WGS sequence"/>
</dbReference>
<name>A0AAV5TZL4_9BILA</name>
<proteinExistence type="predicted"/>
<evidence type="ECO:0000313" key="1">
    <source>
        <dbReference type="EMBL" id="GMT00011.1"/>
    </source>
</evidence>
<reference evidence="1" key="1">
    <citation type="submission" date="2023-10" db="EMBL/GenBank/DDBJ databases">
        <title>Genome assembly of Pristionchus species.</title>
        <authorList>
            <person name="Yoshida K."/>
            <person name="Sommer R.J."/>
        </authorList>
    </citation>
    <scope>NUCLEOTIDE SEQUENCE</scope>
    <source>
        <strain evidence="1">RS0144</strain>
    </source>
</reference>
<gene>
    <name evidence="1" type="ORF">PENTCL1PPCAC_22185</name>
</gene>
<protein>
    <submittedName>
        <fullName evidence="1">Uncharacterized protein</fullName>
    </submittedName>
</protein>